<feature type="region of interest" description="Disordered" evidence="1">
    <location>
        <begin position="1"/>
        <end position="111"/>
    </location>
</feature>
<keyword evidence="3" id="KW-1185">Reference proteome</keyword>
<protein>
    <submittedName>
        <fullName evidence="2">Uncharacterized protein</fullName>
    </submittedName>
</protein>
<evidence type="ECO:0000313" key="3">
    <source>
        <dbReference type="Proteomes" id="UP001221757"/>
    </source>
</evidence>
<accession>A0AAD7GTT3</accession>
<reference evidence="2" key="1">
    <citation type="submission" date="2023-03" db="EMBL/GenBank/DDBJ databases">
        <title>Massive genome expansion in bonnet fungi (Mycena s.s.) driven by repeated elements and novel gene families across ecological guilds.</title>
        <authorList>
            <consortium name="Lawrence Berkeley National Laboratory"/>
            <person name="Harder C.B."/>
            <person name="Miyauchi S."/>
            <person name="Viragh M."/>
            <person name="Kuo A."/>
            <person name="Thoen E."/>
            <person name="Andreopoulos B."/>
            <person name="Lu D."/>
            <person name="Skrede I."/>
            <person name="Drula E."/>
            <person name="Henrissat B."/>
            <person name="Morin E."/>
            <person name="Kohler A."/>
            <person name="Barry K."/>
            <person name="LaButti K."/>
            <person name="Morin E."/>
            <person name="Salamov A."/>
            <person name="Lipzen A."/>
            <person name="Mereny Z."/>
            <person name="Hegedus B."/>
            <person name="Baldrian P."/>
            <person name="Stursova M."/>
            <person name="Weitz H."/>
            <person name="Taylor A."/>
            <person name="Grigoriev I.V."/>
            <person name="Nagy L.G."/>
            <person name="Martin F."/>
            <person name="Kauserud H."/>
        </authorList>
    </citation>
    <scope>NUCLEOTIDE SEQUENCE</scope>
    <source>
        <strain evidence="2">CBHHK067</strain>
    </source>
</reference>
<feature type="compositionally biased region" description="Polar residues" evidence="1">
    <location>
        <begin position="37"/>
        <end position="53"/>
    </location>
</feature>
<evidence type="ECO:0000256" key="1">
    <source>
        <dbReference type="SAM" id="MobiDB-lite"/>
    </source>
</evidence>
<evidence type="ECO:0000313" key="2">
    <source>
        <dbReference type="EMBL" id="KAJ7705030.1"/>
    </source>
</evidence>
<dbReference type="EMBL" id="JARKIE010000009">
    <property type="protein sequence ID" value="KAJ7705030.1"/>
    <property type="molecule type" value="Genomic_DNA"/>
</dbReference>
<organism evidence="2 3">
    <name type="scientific">Mycena rosella</name>
    <name type="common">Pink bonnet</name>
    <name type="synonym">Agaricus rosellus</name>
    <dbReference type="NCBI Taxonomy" id="1033263"/>
    <lineage>
        <taxon>Eukaryota</taxon>
        <taxon>Fungi</taxon>
        <taxon>Dikarya</taxon>
        <taxon>Basidiomycota</taxon>
        <taxon>Agaricomycotina</taxon>
        <taxon>Agaricomycetes</taxon>
        <taxon>Agaricomycetidae</taxon>
        <taxon>Agaricales</taxon>
        <taxon>Marasmiineae</taxon>
        <taxon>Mycenaceae</taxon>
        <taxon>Mycena</taxon>
    </lineage>
</organism>
<gene>
    <name evidence="2" type="ORF">B0H17DRAFT_1175500</name>
</gene>
<dbReference type="AlphaFoldDB" id="A0AAD7GTT3"/>
<sequence>MHPISIGHIPKSKHVAAKLAEAEEDDQPTSLAPDPAPSSNHDLNTQRGPGSSLTPPPTVALHAGKAQPKPKPQPRKHVISEATLSDDSDANLEPPAKKKKHAKEAPKETGKVDLANHKLLLNIPHALELSNQCVEFTHATPLSVALAVIHSTIGCTDFKWKPELSYKLGNATKVGPAMSLTSAVDWKGCLDDVLQAENAKKAGMVIPVMIQVTDQVNRHFNTHLLESSISVDHNGYY</sequence>
<dbReference type="Proteomes" id="UP001221757">
    <property type="component" value="Unassembled WGS sequence"/>
</dbReference>
<comment type="caution">
    <text evidence="2">The sequence shown here is derived from an EMBL/GenBank/DDBJ whole genome shotgun (WGS) entry which is preliminary data.</text>
</comment>
<name>A0AAD7GTT3_MYCRO</name>
<proteinExistence type="predicted"/>